<sequence length="216" mass="24875">MLALVSARLNLPQLGADLVALDALLAEQPCLDEAGPRGLQQFFNARPNLVLLMSRALFDGIAAAAYLPGCSIMQEFYADFAIADKTGSKFLFVEFEHAKRNSIFSIKTAGKSSQSYQWSRTFEHGFSQIVDWYFRLDDYHRTSKIEEHFGAPKIEYLGVLIIGRDHFLKQAGLMQRFEWRRRHTVINSRNLRCFTFDELARELREHYEALLDFDAK</sequence>
<dbReference type="AlphaFoldDB" id="A0A6I2L9A7"/>
<dbReference type="InterPro" id="IPR025359">
    <property type="entry name" value="SduA_C"/>
</dbReference>
<dbReference type="Pfam" id="PF14082">
    <property type="entry name" value="SduA_C"/>
    <property type="match status" value="1"/>
</dbReference>
<protein>
    <submittedName>
        <fullName evidence="2">DUF4263 domain-containing protein</fullName>
    </submittedName>
</protein>
<proteinExistence type="predicted"/>
<keyword evidence="3" id="KW-1185">Reference proteome</keyword>
<accession>A0A6I2L9A7</accession>
<evidence type="ECO:0000259" key="1">
    <source>
        <dbReference type="Pfam" id="PF14082"/>
    </source>
</evidence>
<evidence type="ECO:0000313" key="3">
    <source>
        <dbReference type="Proteomes" id="UP000433309"/>
    </source>
</evidence>
<organism evidence="2 3">
    <name type="scientific">Duganella guangzhouensis</name>
    <dbReference type="NCBI Taxonomy" id="2666084"/>
    <lineage>
        <taxon>Bacteria</taxon>
        <taxon>Pseudomonadati</taxon>
        <taxon>Pseudomonadota</taxon>
        <taxon>Betaproteobacteria</taxon>
        <taxon>Burkholderiales</taxon>
        <taxon>Oxalobacteraceae</taxon>
        <taxon>Telluria group</taxon>
        <taxon>Duganella</taxon>
    </lineage>
</organism>
<dbReference type="RefSeq" id="WP_154383267.1">
    <property type="nucleotide sequence ID" value="NZ_WKJK01000026.1"/>
</dbReference>
<name>A0A6I2L9A7_9BURK</name>
<gene>
    <name evidence="2" type="ORF">GJ699_30915</name>
</gene>
<evidence type="ECO:0000313" key="2">
    <source>
        <dbReference type="EMBL" id="MRW94393.1"/>
    </source>
</evidence>
<reference evidence="2 3" key="1">
    <citation type="submission" date="2019-11" db="EMBL/GenBank/DDBJ databases">
        <title>Novel species isolated from a subtropical stream in China.</title>
        <authorList>
            <person name="Lu H."/>
        </authorList>
    </citation>
    <scope>NUCLEOTIDE SEQUENCE [LARGE SCALE GENOMIC DNA]</scope>
    <source>
        <strain evidence="2 3">FT80W</strain>
    </source>
</reference>
<feature type="domain" description="Shedu protein SduA C-terminal" evidence="1">
    <location>
        <begin position="39"/>
        <end position="199"/>
    </location>
</feature>
<comment type="caution">
    <text evidence="2">The sequence shown here is derived from an EMBL/GenBank/DDBJ whole genome shotgun (WGS) entry which is preliminary data.</text>
</comment>
<dbReference type="EMBL" id="WKJK01000026">
    <property type="protein sequence ID" value="MRW94393.1"/>
    <property type="molecule type" value="Genomic_DNA"/>
</dbReference>
<dbReference type="Proteomes" id="UP000433309">
    <property type="component" value="Unassembled WGS sequence"/>
</dbReference>